<reference evidence="2 3" key="1">
    <citation type="submission" date="2016-12" db="EMBL/GenBank/DDBJ databases">
        <authorList>
            <person name="Song W.-J."/>
            <person name="Kurnit D.M."/>
        </authorList>
    </citation>
    <scope>NUCLEOTIDE SEQUENCE [LARGE SCALE GENOMIC DNA]</scope>
    <source>
        <strain evidence="2 3">DSM 12503</strain>
    </source>
</reference>
<evidence type="ECO:0000259" key="1">
    <source>
        <dbReference type="Pfam" id="PF00535"/>
    </source>
</evidence>
<organism evidence="2 3">
    <name type="scientific">Anaerocolumna xylanovorans DSM 12503</name>
    <dbReference type="NCBI Taxonomy" id="1121345"/>
    <lineage>
        <taxon>Bacteria</taxon>
        <taxon>Bacillati</taxon>
        <taxon>Bacillota</taxon>
        <taxon>Clostridia</taxon>
        <taxon>Lachnospirales</taxon>
        <taxon>Lachnospiraceae</taxon>
        <taxon>Anaerocolumna</taxon>
    </lineage>
</organism>
<dbReference type="PANTHER" id="PTHR22916:SF3">
    <property type="entry name" value="UDP-GLCNAC:BETAGAL BETA-1,3-N-ACETYLGLUCOSAMINYLTRANSFERASE-LIKE PROTEIN 1"/>
    <property type="match status" value="1"/>
</dbReference>
<keyword evidence="2" id="KW-0808">Transferase</keyword>
<accession>A0A1M7Y836</accession>
<dbReference type="InterPro" id="IPR001173">
    <property type="entry name" value="Glyco_trans_2-like"/>
</dbReference>
<feature type="domain" description="Glycosyltransferase 2-like" evidence="1">
    <location>
        <begin position="6"/>
        <end position="165"/>
    </location>
</feature>
<dbReference type="SUPFAM" id="SSF53448">
    <property type="entry name" value="Nucleotide-diphospho-sugar transferases"/>
    <property type="match status" value="1"/>
</dbReference>
<name>A0A1M7Y836_9FIRM</name>
<dbReference type="RefSeq" id="WP_073588721.1">
    <property type="nucleotide sequence ID" value="NZ_FRFD01000005.1"/>
</dbReference>
<proteinExistence type="predicted"/>
<dbReference type="STRING" id="1121345.SAMN02745217_02037"/>
<sequence>MKPMVSVIMPVYNAENYIREAIDSILTQSYGNFELIIINDCPTDNSMDIVYKYTDKRIKIFNNKVNSGIAYSRNIGLEHSQGKYIALMDDDDISLPERLEIEVDFLEKRPEIDVIGGRCDIIDANGGFIRRSVIPFYNPKFIKAVYLFKNAHMNSTVMFRRNIIDQYGIRFRDNYLGMEDFRFWIECSKVCNMSNLENILLKYRKHSENESSRIMEKKFEERKKLYAELQRYSLYESGFRLSEKQLQLINKVMTEKNGNCEFWEEAKEFQAVLRDIVNQARHQDLDYCDELLILCKKTWAEKLSNMNQLWEFDR</sequence>
<dbReference type="Pfam" id="PF00535">
    <property type="entry name" value="Glycos_transf_2"/>
    <property type="match status" value="1"/>
</dbReference>
<evidence type="ECO:0000313" key="3">
    <source>
        <dbReference type="Proteomes" id="UP000184612"/>
    </source>
</evidence>
<dbReference type="GO" id="GO:0016758">
    <property type="term" value="F:hexosyltransferase activity"/>
    <property type="evidence" value="ECO:0007669"/>
    <property type="project" value="UniProtKB-ARBA"/>
</dbReference>
<keyword evidence="3" id="KW-1185">Reference proteome</keyword>
<dbReference type="Proteomes" id="UP000184612">
    <property type="component" value="Unassembled WGS sequence"/>
</dbReference>
<dbReference type="AlphaFoldDB" id="A0A1M7Y836"/>
<dbReference type="InterPro" id="IPR029044">
    <property type="entry name" value="Nucleotide-diphossugar_trans"/>
</dbReference>
<dbReference type="EMBL" id="FRFD01000005">
    <property type="protein sequence ID" value="SHO48792.1"/>
    <property type="molecule type" value="Genomic_DNA"/>
</dbReference>
<dbReference type="OrthoDB" id="9815829at2"/>
<protein>
    <submittedName>
        <fullName evidence="2">Glycosyltransferase involved in cell wall bisynthesis</fullName>
    </submittedName>
</protein>
<evidence type="ECO:0000313" key="2">
    <source>
        <dbReference type="EMBL" id="SHO48792.1"/>
    </source>
</evidence>
<dbReference type="PANTHER" id="PTHR22916">
    <property type="entry name" value="GLYCOSYLTRANSFERASE"/>
    <property type="match status" value="1"/>
</dbReference>
<dbReference type="Gene3D" id="3.90.550.10">
    <property type="entry name" value="Spore Coat Polysaccharide Biosynthesis Protein SpsA, Chain A"/>
    <property type="match status" value="1"/>
</dbReference>
<gene>
    <name evidence="2" type="ORF">SAMN02745217_02037</name>
</gene>